<dbReference type="InterPro" id="IPR010209">
    <property type="entry name" value="Ion_transpt_RnfG/RsxG"/>
</dbReference>
<dbReference type="PANTHER" id="PTHR36118">
    <property type="entry name" value="ION-TRANSLOCATING OXIDOREDUCTASE COMPLEX SUBUNIT G"/>
    <property type="match status" value="1"/>
</dbReference>
<keyword evidence="2 6" id="KW-0597">Phosphoprotein</keyword>
<dbReference type="GO" id="GO:0009055">
    <property type="term" value="F:electron transfer activity"/>
    <property type="evidence" value="ECO:0007669"/>
    <property type="project" value="InterPro"/>
</dbReference>
<dbReference type="InterPro" id="IPR007329">
    <property type="entry name" value="FMN-bd"/>
</dbReference>
<dbReference type="PIRSF" id="PIRSF006091">
    <property type="entry name" value="E_trnsport_RnfG"/>
    <property type="match status" value="1"/>
</dbReference>
<sequence length="217" mass="22380">MTDTAPHPSRLSALKTTPLAPGLLLALFSLGTALVLALSDDLTRDAIAARGAEDLYASLAQVLPPGSYDNDPTASLRQMLDGEQPIPVYVGAEGPNVTALAFALTGYGYGGAIRVLIGVDAGGTVLGVRVLAHAETPGLGDKIETAKSDWIEGFAGTSMTSPTPAGWKVRKDGGQFDQFSGATITPRAVVATVHRGLELFEANQAALLAPLRAEETG</sequence>
<feature type="modified residue" description="FMN phosphoryl threonine" evidence="6">
    <location>
        <position position="183"/>
    </location>
</feature>
<evidence type="ECO:0000256" key="4">
    <source>
        <dbReference type="ARBA" id="ARBA00022643"/>
    </source>
</evidence>
<evidence type="ECO:0000259" key="7">
    <source>
        <dbReference type="SMART" id="SM00900"/>
    </source>
</evidence>
<keyword evidence="6" id="KW-0812">Transmembrane</keyword>
<evidence type="ECO:0000256" key="3">
    <source>
        <dbReference type="ARBA" id="ARBA00022630"/>
    </source>
</evidence>
<protein>
    <recommendedName>
        <fullName evidence="6">Ion-translocating oxidoreductase complex subunit G</fullName>
        <ecNumber evidence="6">7.-.-.-</ecNumber>
    </recommendedName>
    <alternativeName>
        <fullName evidence="6">Rnf electron transport complex subunit G</fullName>
    </alternativeName>
</protein>
<evidence type="ECO:0000256" key="2">
    <source>
        <dbReference type="ARBA" id="ARBA00022553"/>
    </source>
</evidence>
<dbReference type="NCBIfam" id="TIGR01947">
    <property type="entry name" value="rnfG"/>
    <property type="match status" value="1"/>
</dbReference>
<dbReference type="EC" id="7.-.-.-" evidence="6"/>
<evidence type="ECO:0000256" key="1">
    <source>
        <dbReference type="ARBA" id="ARBA00022448"/>
    </source>
</evidence>
<dbReference type="SMART" id="SM00900">
    <property type="entry name" value="FMN_bind"/>
    <property type="match status" value="1"/>
</dbReference>
<comment type="subcellular location">
    <subcellularLocation>
        <location evidence="6">Cell inner membrane</location>
        <topology evidence="6">Single-pass membrane protein</topology>
    </subcellularLocation>
</comment>
<dbReference type="EMBL" id="FOZW01000002">
    <property type="protein sequence ID" value="SFS55615.1"/>
    <property type="molecule type" value="Genomic_DNA"/>
</dbReference>
<name>A0A1I6QT21_9RHOB</name>
<organism evidence="8 9">
    <name type="scientific">Alloyangia pacifica</name>
    <dbReference type="NCBI Taxonomy" id="311180"/>
    <lineage>
        <taxon>Bacteria</taxon>
        <taxon>Pseudomonadati</taxon>
        <taxon>Pseudomonadota</taxon>
        <taxon>Alphaproteobacteria</taxon>
        <taxon>Rhodobacterales</taxon>
        <taxon>Roseobacteraceae</taxon>
        <taxon>Alloyangia</taxon>
    </lineage>
</organism>
<keyword evidence="1 6" id="KW-0813">Transport</keyword>
<feature type="domain" description="FMN-binding" evidence="7">
    <location>
        <begin position="108"/>
        <end position="200"/>
    </location>
</feature>
<proteinExistence type="inferred from homology"/>
<dbReference type="STRING" id="311180.SAMN04488050_102313"/>
<reference evidence="9" key="1">
    <citation type="submission" date="2016-10" db="EMBL/GenBank/DDBJ databases">
        <authorList>
            <person name="Varghese N."/>
            <person name="Submissions S."/>
        </authorList>
    </citation>
    <scope>NUCLEOTIDE SEQUENCE [LARGE SCALE GENOMIC DNA]</scope>
    <source>
        <strain evidence="9">DSM 26894</strain>
    </source>
</reference>
<dbReference type="GO" id="GO:0010181">
    <property type="term" value="F:FMN binding"/>
    <property type="evidence" value="ECO:0007669"/>
    <property type="project" value="InterPro"/>
</dbReference>
<evidence type="ECO:0000313" key="9">
    <source>
        <dbReference type="Proteomes" id="UP000199392"/>
    </source>
</evidence>
<evidence type="ECO:0000313" key="8">
    <source>
        <dbReference type="EMBL" id="SFS55615.1"/>
    </source>
</evidence>
<dbReference type="AlphaFoldDB" id="A0A1I6QT21"/>
<dbReference type="GO" id="GO:0005886">
    <property type="term" value="C:plasma membrane"/>
    <property type="evidence" value="ECO:0007669"/>
    <property type="project" value="UniProtKB-SubCell"/>
</dbReference>
<comment type="similarity">
    <text evidence="6">Belongs to the RnfG family.</text>
</comment>
<keyword evidence="3 6" id="KW-0285">Flavoprotein</keyword>
<dbReference type="RefSeq" id="WP_092419720.1">
    <property type="nucleotide sequence ID" value="NZ_FNCL01000001.1"/>
</dbReference>
<comment type="function">
    <text evidence="6">Part of a membrane-bound complex that couples electron transfer with translocation of ions across the membrane.</text>
</comment>
<dbReference type="GO" id="GO:0022900">
    <property type="term" value="P:electron transport chain"/>
    <property type="evidence" value="ECO:0007669"/>
    <property type="project" value="UniProtKB-UniRule"/>
</dbReference>
<comment type="subunit">
    <text evidence="6">The complex is composed of six subunits: RnfA, RnfB, RnfC, RnfD, RnfE and RnfG.</text>
</comment>
<evidence type="ECO:0000256" key="6">
    <source>
        <dbReference type="HAMAP-Rule" id="MF_00479"/>
    </source>
</evidence>
<keyword evidence="5 6" id="KW-0249">Electron transport</keyword>
<dbReference type="OrthoDB" id="9784165at2"/>
<dbReference type="HAMAP" id="MF_00479">
    <property type="entry name" value="RsxG_RnfG"/>
    <property type="match status" value="1"/>
</dbReference>
<keyword evidence="6" id="KW-0997">Cell inner membrane</keyword>
<dbReference type="Pfam" id="PF04205">
    <property type="entry name" value="FMN_bind"/>
    <property type="match status" value="1"/>
</dbReference>
<keyword evidence="6" id="KW-1278">Translocase</keyword>
<keyword evidence="6" id="KW-1133">Transmembrane helix</keyword>
<dbReference type="PANTHER" id="PTHR36118:SF1">
    <property type="entry name" value="ION-TRANSLOCATING OXIDOREDUCTASE COMPLEX SUBUNIT G"/>
    <property type="match status" value="1"/>
</dbReference>
<evidence type="ECO:0000256" key="5">
    <source>
        <dbReference type="ARBA" id="ARBA00022982"/>
    </source>
</evidence>
<keyword evidence="9" id="KW-1185">Reference proteome</keyword>
<comment type="cofactor">
    <cofactor evidence="6">
        <name>FMN</name>
        <dbReference type="ChEBI" id="CHEBI:58210"/>
    </cofactor>
</comment>
<gene>
    <name evidence="6" type="primary">rnfG</name>
    <name evidence="8" type="ORF">SAMN04488050_102313</name>
</gene>
<keyword evidence="4 6" id="KW-0288">FMN</keyword>
<dbReference type="NCBIfam" id="NF002519">
    <property type="entry name" value="PRK01908.1"/>
    <property type="match status" value="1"/>
</dbReference>
<dbReference type="Proteomes" id="UP000199392">
    <property type="component" value="Unassembled WGS sequence"/>
</dbReference>
<keyword evidence="6" id="KW-0472">Membrane</keyword>
<keyword evidence="6" id="KW-1003">Cell membrane</keyword>
<accession>A0A1I6QT21</accession>